<dbReference type="EMBL" id="IACM01170115">
    <property type="protein sequence ID" value="LAB43207.1"/>
    <property type="molecule type" value="Transcribed_RNA"/>
</dbReference>
<feature type="compositionally biased region" description="Basic and acidic residues" evidence="1">
    <location>
        <begin position="1"/>
        <end position="11"/>
    </location>
</feature>
<evidence type="ECO:0000256" key="1">
    <source>
        <dbReference type="SAM" id="MobiDB-lite"/>
    </source>
</evidence>
<organism evidence="2">
    <name type="scientific">Micrurus spixii</name>
    <name type="common">Amazon coral snake</name>
    <dbReference type="NCBI Taxonomy" id="129469"/>
    <lineage>
        <taxon>Eukaryota</taxon>
        <taxon>Metazoa</taxon>
        <taxon>Chordata</taxon>
        <taxon>Craniata</taxon>
        <taxon>Vertebrata</taxon>
        <taxon>Euteleostomi</taxon>
        <taxon>Lepidosauria</taxon>
        <taxon>Squamata</taxon>
        <taxon>Bifurcata</taxon>
        <taxon>Unidentata</taxon>
        <taxon>Episquamata</taxon>
        <taxon>Toxicofera</taxon>
        <taxon>Serpentes</taxon>
        <taxon>Colubroidea</taxon>
        <taxon>Elapidae</taxon>
        <taxon>Elapinae</taxon>
        <taxon>Micrurus</taxon>
    </lineage>
</organism>
<proteinExistence type="predicted"/>
<sequence length="102" mass="11918">MTWKEGQKSFRGEPSGALTESLSPRLEERMQAFRYAEERHDLGARPRCSNLWGSYQTTINKLPGEKSFLSPLHTAKETDWRLEAQVEWEPSQDDNPQIYFRS</sequence>
<name>A0A2D4NBZ9_9SAUR</name>
<accession>A0A2D4NBZ9</accession>
<reference evidence="2" key="2">
    <citation type="submission" date="2017-11" db="EMBL/GenBank/DDBJ databases">
        <title>Coralsnake Venomics: Analyses of Venom Gland Transcriptomes and Proteomes of Six Brazilian Taxa.</title>
        <authorList>
            <person name="Aird S.D."/>
            <person name="Jorge da Silva N."/>
            <person name="Qiu L."/>
            <person name="Villar-Briones A."/>
            <person name="Aparecida-Saddi V."/>
            <person name="Campos-Telles M.P."/>
            <person name="Grau M."/>
            <person name="Mikheyev A.S."/>
        </authorList>
    </citation>
    <scope>NUCLEOTIDE SEQUENCE</scope>
    <source>
        <tissue evidence="2">Venom_gland</tissue>
    </source>
</reference>
<dbReference type="AlphaFoldDB" id="A0A2D4NBZ9"/>
<reference evidence="2" key="1">
    <citation type="submission" date="2017-07" db="EMBL/GenBank/DDBJ databases">
        <authorList>
            <person name="Mikheyev A."/>
            <person name="Grau M."/>
        </authorList>
    </citation>
    <scope>NUCLEOTIDE SEQUENCE</scope>
    <source>
        <tissue evidence="2">Venom_gland</tissue>
    </source>
</reference>
<protein>
    <submittedName>
        <fullName evidence="2">Uncharacterized protein</fullName>
    </submittedName>
</protein>
<evidence type="ECO:0000313" key="2">
    <source>
        <dbReference type="EMBL" id="LAB43207.1"/>
    </source>
</evidence>
<feature type="region of interest" description="Disordered" evidence="1">
    <location>
        <begin position="1"/>
        <end position="24"/>
    </location>
</feature>